<keyword evidence="4" id="KW-0560">Oxidoreductase</keyword>
<protein>
    <submittedName>
        <fullName evidence="6">Carotenoid oxygenase family protein</fullName>
    </submittedName>
</protein>
<gene>
    <name evidence="6" type="ORF">VB738_08785</name>
</gene>
<evidence type="ECO:0000256" key="2">
    <source>
        <dbReference type="ARBA" id="ARBA00006787"/>
    </source>
</evidence>
<proteinExistence type="inferred from homology"/>
<dbReference type="RefSeq" id="WP_323305384.1">
    <property type="nucleotide sequence ID" value="NZ_JAYGHX010000004.1"/>
</dbReference>
<evidence type="ECO:0000256" key="1">
    <source>
        <dbReference type="ARBA" id="ARBA00001954"/>
    </source>
</evidence>
<keyword evidence="5" id="KW-0408">Iron</keyword>
<dbReference type="InterPro" id="IPR011048">
    <property type="entry name" value="Haem_d1_sf"/>
</dbReference>
<dbReference type="PANTHER" id="PTHR10543:SF89">
    <property type="entry name" value="CAROTENOID 9,10(9',10')-CLEAVAGE DIOXYGENASE 1"/>
    <property type="match status" value="1"/>
</dbReference>
<dbReference type="PANTHER" id="PTHR10543">
    <property type="entry name" value="BETA-CAROTENE DIOXYGENASE"/>
    <property type="match status" value="1"/>
</dbReference>
<organism evidence="6 7">
    <name type="scientific">Cyanobium gracile UHCC 0139</name>
    <dbReference type="NCBI Taxonomy" id="3110308"/>
    <lineage>
        <taxon>Bacteria</taxon>
        <taxon>Bacillati</taxon>
        <taxon>Cyanobacteriota</taxon>
        <taxon>Cyanophyceae</taxon>
        <taxon>Synechococcales</taxon>
        <taxon>Prochlorococcaceae</taxon>
        <taxon>Cyanobium</taxon>
    </lineage>
</organism>
<evidence type="ECO:0000313" key="7">
    <source>
        <dbReference type="Proteomes" id="UP001304461"/>
    </source>
</evidence>
<evidence type="ECO:0000313" key="6">
    <source>
        <dbReference type="EMBL" id="MEA5391353.1"/>
    </source>
</evidence>
<dbReference type="EMBL" id="JAYGHX010000004">
    <property type="protein sequence ID" value="MEA5391353.1"/>
    <property type="molecule type" value="Genomic_DNA"/>
</dbReference>
<dbReference type="Proteomes" id="UP001304461">
    <property type="component" value="Unassembled WGS sequence"/>
</dbReference>
<sequence>MTVASPAAAATPAYDRADWASSFRNVSVELSDEPLVAARGAIPADLSGTLYRNGPGRLERGGHWVHHPFDGDGMITALRFADGGARLSNRFVRTEGWLAEEKAGTVLYRGVFGTPKPGGPLANAFDLRLKNIANTHVVRLGDQLLALWEASSPHALDPLSLETRGLTLLDGVLKPGEAFSAHPRFDPGHHGAPRMVTFGVKAGPRSTVRLMEFAADGPGAGTLLADSSHSFGGFAFLHDFAITPNWAVFLQNAIDFNPLPYVLGRKGAAQCLKSRAGARGQFWLIPRQDGAFAGQEPRVLEAPEGFVFHHLNAWEDGDAVVVDSIFYADFPSIGPDQDYKEVDFDRIPEGLLERCRLDLASGTVTATRLSERTCEFAMVAPARVGLESRYGWMAVAERERGNDPLQALMKLDLATGESRVWSAAPRGFVSEPIMVPRTGATAEDDGWVLGLVWNGARSASDLVILDAASMAEVAVLELPLAIPHGLHGSWVAA</sequence>
<evidence type="ECO:0000256" key="3">
    <source>
        <dbReference type="ARBA" id="ARBA00022723"/>
    </source>
</evidence>
<comment type="caution">
    <text evidence="6">The sequence shown here is derived from an EMBL/GenBank/DDBJ whole genome shotgun (WGS) entry which is preliminary data.</text>
</comment>
<comment type="similarity">
    <text evidence="2">Belongs to the carotenoid oxygenase family.</text>
</comment>
<name>A0ABU5RUA0_9CYAN</name>
<reference evidence="6 7" key="1">
    <citation type="submission" date="2023-12" db="EMBL/GenBank/DDBJ databases">
        <title>Baltic Sea Cyanobacteria.</title>
        <authorList>
            <person name="Delbaje E."/>
            <person name="Fewer D.P."/>
            <person name="Shishido T.K."/>
        </authorList>
    </citation>
    <scope>NUCLEOTIDE SEQUENCE [LARGE SCALE GENOMIC DNA]</scope>
    <source>
        <strain evidence="6 7">UHCC 0139</strain>
    </source>
</reference>
<dbReference type="Pfam" id="PF03055">
    <property type="entry name" value="RPE65"/>
    <property type="match status" value="1"/>
</dbReference>
<evidence type="ECO:0000256" key="5">
    <source>
        <dbReference type="ARBA" id="ARBA00023004"/>
    </source>
</evidence>
<evidence type="ECO:0000256" key="4">
    <source>
        <dbReference type="ARBA" id="ARBA00023002"/>
    </source>
</evidence>
<keyword evidence="3" id="KW-0479">Metal-binding</keyword>
<dbReference type="SUPFAM" id="SSF51004">
    <property type="entry name" value="C-terminal (heme d1) domain of cytochrome cd1-nitrite reductase"/>
    <property type="match status" value="1"/>
</dbReference>
<accession>A0ABU5RUA0</accession>
<comment type="cofactor">
    <cofactor evidence="1">
        <name>Fe(2+)</name>
        <dbReference type="ChEBI" id="CHEBI:29033"/>
    </cofactor>
</comment>
<keyword evidence="7" id="KW-1185">Reference proteome</keyword>
<dbReference type="InterPro" id="IPR004294">
    <property type="entry name" value="Carotenoid_Oase"/>
</dbReference>